<organism evidence="2 3">
    <name type="scientific">Hibiscus sabdariffa</name>
    <name type="common">roselle</name>
    <dbReference type="NCBI Taxonomy" id="183260"/>
    <lineage>
        <taxon>Eukaryota</taxon>
        <taxon>Viridiplantae</taxon>
        <taxon>Streptophyta</taxon>
        <taxon>Embryophyta</taxon>
        <taxon>Tracheophyta</taxon>
        <taxon>Spermatophyta</taxon>
        <taxon>Magnoliopsida</taxon>
        <taxon>eudicotyledons</taxon>
        <taxon>Gunneridae</taxon>
        <taxon>Pentapetalae</taxon>
        <taxon>rosids</taxon>
        <taxon>malvids</taxon>
        <taxon>Malvales</taxon>
        <taxon>Malvaceae</taxon>
        <taxon>Malvoideae</taxon>
        <taxon>Hibiscus</taxon>
    </lineage>
</organism>
<reference evidence="2 3" key="1">
    <citation type="journal article" date="2024" name="G3 (Bethesda)">
        <title>Genome assembly of Hibiscus sabdariffa L. provides insights into metabolisms of medicinal natural products.</title>
        <authorList>
            <person name="Kim T."/>
        </authorList>
    </citation>
    <scope>NUCLEOTIDE SEQUENCE [LARGE SCALE GENOMIC DNA]</scope>
    <source>
        <strain evidence="2">TK-2024</strain>
        <tissue evidence="2">Old leaves</tissue>
    </source>
</reference>
<dbReference type="Proteomes" id="UP001472677">
    <property type="component" value="Unassembled WGS sequence"/>
</dbReference>
<dbReference type="EMBL" id="JBBPBM010000041">
    <property type="protein sequence ID" value="KAK8524534.1"/>
    <property type="molecule type" value="Genomic_DNA"/>
</dbReference>
<comment type="caution">
    <text evidence="2">The sequence shown here is derived from an EMBL/GenBank/DDBJ whole genome shotgun (WGS) entry which is preliminary data.</text>
</comment>
<evidence type="ECO:0000313" key="3">
    <source>
        <dbReference type="Proteomes" id="UP001472677"/>
    </source>
</evidence>
<name>A0ABR2CXS2_9ROSI</name>
<evidence type="ECO:0000256" key="1">
    <source>
        <dbReference type="SAM" id="Phobius"/>
    </source>
</evidence>
<protein>
    <submittedName>
        <fullName evidence="2">Uncharacterized protein</fullName>
    </submittedName>
</protein>
<feature type="transmembrane region" description="Helical" evidence="1">
    <location>
        <begin position="48"/>
        <end position="67"/>
    </location>
</feature>
<keyword evidence="1" id="KW-0472">Membrane</keyword>
<gene>
    <name evidence="2" type="ORF">V6N12_029399</name>
</gene>
<evidence type="ECO:0000313" key="2">
    <source>
        <dbReference type="EMBL" id="KAK8524534.1"/>
    </source>
</evidence>
<accession>A0ABR2CXS2</accession>
<keyword evidence="3" id="KW-1185">Reference proteome</keyword>
<keyword evidence="1" id="KW-0812">Transmembrane</keyword>
<keyword evidence="1" id="KW-1133">Transmembrane helix</keyword>
<proteinExistence type="predicted"/>
<sequence length="92" mass="10595">MSAQGGKNCYFNQKRHLQKPFNWLCMPCSNFGFYRTPPKSRPQKQNSLLTATGYVFPFICVSGIVWQNFVMKVFAMVLSSYIDSLLCHVLSF</sequence>